<dbReference type="AlphaFoldDB" id="A0A1H9U546"/>
<proteinExistence type="predicted"/>
<dbReference type="EMBL" id="FOGM01000014">
    <property type="protein sequence ID" value="SES04358.1"/>
    <property type="molecule type" value="Genomic_DNA"/>
</dbReference>
<name>A0A1H9U546_9STRE</name>
<dbReference type="RefSeq" id="WP_074628056.1">
    <property type="nucleotide sequence ID" value="NZ_FOGM01000014.1"/>
</dbReference>
<gene>
    <name evidence="1" type="ORF">SAMN04487840_11484</name>
</gene>
<dbReference type="Proteomes" id="UP000182712">
    <property type="component" value="Unassembled WGS sequence"/>
</dbReference>
<accession>A0A1H9U546</accession>
<protein>
    <submittedName>
        <fullName evidence="1">Uncharacterized protein</fullName>
    </submittedName>
</protein>
<reference evidence="1 2" key="1">
    <citation type="submission" date="2016-10" db="EMBL/GenBank/DDBJ databases">
        <authorList>
            <person name="de Groot N.N."/>
        </authorList>
    </citation>
    <scope>NUCLEOTIDE SEQUENCE [LARGE SCALE GENOMIC DNA]</scope>
    <source>
        <strain evidence="1 2">VTM2R47</strain>
    </source>
</reference>
<evidence type="ECO:0000313" key="1">
    <source>
        <dbReference type="EMBL" id="SES04358.1"/>
    </source>
</evidence>
<sequence>MKVNVFKFTDTKTGKTYTGSIEDYYSYLNITKAALQSRIYSKRVTRKWLGYKDNGKGRVRLTTYTDVKTGKSVFGTKMDAQRFFGMTWRTLDINIQSGLIATEASVETKETEPKVKRIHKKSDSKTKRALNKYYLERAIALGI</sequence>
<organism evidence="1 2">
    <name type="scientific">Streptococcus gallolyticus</name>
    <dbReference type="NCBI Taxonomy" id="315405"/>
    <lineage>
        <taxon>Bacteria</taxon>
        <taxon>Bacillati</taxon>
        <taxon>Bacillota</taxon>
        <taxon>Bacilli</taxon>
        <taxon>Lactobacillales</taxon>
        <taxon>Streptococcaceae</taxon>
        <taxon>Streptococcus</taxon>
    </lineage>
</organism>
<evidence type="ECO:0000313" key="2">
    <source>
        <dbReference type="Proteomes" id="UP000182712"/>
    </source>
</evidence>